<evidence type="ECO:0000256" key="6">
    <source>
        <dbReference type="ARBA" id="ARBA00022833"/>
    </source>
</evidence>
<dbReference type="GO" id="GO:0016567">
    <property type="term" value="P:protein ubiquitination"/>
    <property type="evidence" value="ECO:0007669"/>
    <property type="project" value="InterPro"/>
</dbReference>
<evidence type="ECO:0000256" key="1">
    <source>
        <dbReference type="ARBA" id="ARBA00022679"/>
    </source>
</evidence>
<reference evidence="10 11" key="1">
    <citation type="submission" date="2016-07" db="EMBL/GenBank/DDBJ databases">
        <title>Pervasive Adenine N6-methylation of Active Genes in Fungi.</title>
        <authorList>
            <consortium name="DOE Joint Genome Institute"/>
            <person name="Mondo S.J."/>
            <person name="Dannebaum R.O."/>
            <person name="Kuo R.C."/>
            <person name="Labutti K."/>
            <person name="Haridas S."/>
            <person name="Kuo A."/>
            <person name="Salamov A."/>
            <person name="Ahrendt S.R."/>
            <person name="Lipzen A."/>
            <person name="Sullivan W."/>
            <person name="Andreopoulos W.B."/>
            <person name="Clum A."/>
            <person name="Lindquist E."/>
            <person name="Daum C."/>
            <person name="Ramamoorthy G.K."/>
            <person name="Gryganskyi A."/>
            <person name="Culley D."/>
            <person name="Magnuson J.K."/>
            <person name="James T.Y."/>
            <person name="O'Malley M.A."/>
            <person name="Stajich J.E."/>
            <person name="Spatafora J.W."/>
            <person name="Visel A."/>
            <person name="Grigoriev I.V."/>
        </authorList>
    </citation>
    <scope>NUCLEOTIDE SEQUENCE [LARGE SCALE GENOMIC DNA]</scope>
    <source>
        <strain evidence="10 11">NRRL 2496</strain>
    </source>
</reference>
<accession>A0A1X2HAP7</accession>
<dbReference type="SUPFAM" id="SSF57850">
    <property type="entry name" value="RING/U-box"/>
    <property type="match status" value="2"/>
</dbReference>
<dbReference type="Gene3D" id="3.30.40.10">
    <property type="entry name" value="Zinc/RING finger domain, C3HC4 (zinc finger)"/>
    <property type="match status" value="1"/>
</dbReference>
<dbReference type="Pfam" id="PF26200">
    <property type="entry name" value="Rcat_RNF216"/>
    <property type="match status" value="1"/>
</dbReference>
<protein>
    <recommendedName>
        <fullName evidence="12">RING-type domain-containing protein</fullName>
    </recommendedName>
</protein>
<evidence type="ECO:0000313" key="10">
    <source>
        <dbReference type="EMBL" id="ORY95746.1"/>
    </source>
</evidence>
<evidence type="ECO:0000256" key="2">
    <source>
        <dbReference type="ARBA" id="ARBA00022723"/>
    </source>
</evidence>
<keyword evidence="5" id="KW-0833">Ubl conjugation pathway</keyword>
<dbReference type="AlphaFoldDB" id="A0A1X2HAP7"/>
<feature type="domain" description="RING-type" evidence="8">
    <location>
        <begin position="21"/>
        <end position="76"/>
    </location>
</feature>
<keyword evidence="6" id="KW-0862">Zinc</keyword>
<evidence type="ECO:0000259" key="8">
    <source>
        <dbReference type="PROSITE" id="PS50089"/>
    </source>
</evidence>
<dbReference type="Proteomes" id="UP000242180">
    <property type="component" value="Unassembled WGS sequence"/>
</dbReference>
<comment type="caution">
    <text evidence="10">The sequence shown here is derived from an EMBL/GenBank/DDBJ whole genome shotgun (WGS) entry which is preliminary data.</text>
</comment>
<keyword evidence="3" id="KW-0677">Repeat</keyword>
<keyword evidence="11" id="KW-1185">Reference proteome</keyword>
<organism evidence="10 11">
    <name type="scientific">Syncephalastrum racemosum</name>
    <name type="common">Filamentous fungus</name>
    <dbReference type="NCBI Taxonomy" id="13706"/>
    <lineage>
        <taxon>Eukaryota</taxon>
        <taxon>Fungi</taxon>
        <taxon>Fungi incertae sedis</taxon>
        <taxon>Mucoromycota</taxon>
        <taxon>Mucoromycotina</taxon>
        <taxon>Mucoromycetes</taxon>
        <taxon>Mucorales</taxon>
        <taxon>Syncephalastraceae</taxon>
        <taxon>Syncephalastrum</taxon>
    </lineage>
</organism>
<evidence type="ECO:0000256" key="7">
    <source>
        <dbReference type="PROSITE-ProRule" id="PRU00175"/>
    </source>
</evidence>
<dbReference type="CDD" id="cd20336">
    <property type="entry name" value="Rcat_RBR"/>
    <property type="match status" value="1"/>
</dbReference>
<dbReference type="GO" id="GO:0008270">
    <property type="term" value="F:zinc ion binding"/>
    <property type="evidence" value="ECO:0007669"/>
    <property type="project" value="UniProtKB-KW"/>
</dbReference>
<dbReference type="InterPro" id="IPR031127">
    <property type="entry name" value="E3_UB_ligase_RBR"/>
</dbReference>
<evidence type="ECO:0000259" key="9">
    <source>
        <dbReference type="PROSITE" id="PS51873"/>
    </source>
</evidence>
<evidence type="ECO:0008006" key="12">
    <source>
        <dbReference type="Google" id="ProtNLM"/>
    </source>
</evidence>
<dbReference type="PROSITE" id="PS50089">
    <property type="entry name" value="ZF_RING_2"/>
    <property type="match status" value="1"/>
</dbReference>
<dbReference type="EMBL" id="MCGN01000006">
    <property type="protein sequence ID" value="ORY95746.1"/>
    <property type="molecule type" value="Genomic_DNA"/>
</dbReference>
<keyword evidence="1" id="KW-0808">Transferase</keyword>
<dbReference type="InterPro" id="IPR044066">
    <property type="entry name" value="TRIAD_supradom"/>
</dbReference>
<evidence type="ECO:0000256" key="5">
    <source>
        <dbReference type="ARBA" id="ARBA00022786"/>
    </source>
</evidence>
<dbReference type="InParanoid" id="A0A1X2HAP7"/>
<dbReference type="OMA" id="CGFYQCG"/>
<dbReference type="STRING" id="13706.A0A1X2HAP7"/>
<keyword evidence="2" id="KW-0479">Metal-binding</keyword>
<dbReference type="InterPro" id="IPR001841">
    <property type="entry name" value="Znf_RING"/>
</dbReference>
<name>A0A1X2HAP7_SYNRA</name>
<evidence type="ECO:0000256" key="3">
    <source>
        <dbReference type="ARBA" id="ARBA00022737"/>
    </source>
</evidence>
<feature type="domain" description="RING-type" evidence="9">
    <location>
        <begin position="17"/>
        <end position="335"/>
    </location>
</feature>
<dbReference type="OrthoDB" id="10264956at2759"/>
<evidence type="ECO:0000256" key="4">
    <source>
        <dbReference type="ARBA" id="ARBA00022771"/>
    </source>
</evidence>
<gene>
    <name evidence="10" type="ORF">BCR43DRAFT_441722</name>
</gene>
<evidence type="ECO:0000313" key="11">
    <source>
        <dbReference type="Proteomes" id="UP000242180"/>
    </source>
</evidence>
<sequence length="360" mass="41360">MSSSSSEYDDDDSLEYWLRRCSICLDHKFALCLESCRDQFCKACFQRQEETLPQISTVVHQSWGLGVTRIQCPVCHDTIRQSEWSKYVSPATVEKYEQYNQPYRPFSRFCAQCRAQVSPCQSPRTQGESRQTRILRIAHDLEILEQDLMGHEDTLAVREAVSLFRNTCQQGSIYRVGRIQNLYKQLAPLLARVAHQHPHLYRRTSSISKQMVALELIPEAWKQAQFLHVAHFSEEACPECRSDMCLRCGEAAHGTISCSDYMKKELDSTTTPEVAATLRWKLEHTRSCPNCSVMINRDEGCNKVDCLYCGYQFCWSCRSGWSERLCGFYQCGIEKAESPSIQQADHKVSESIHHHQSVGS</sequence>
<keyword evidence="4 7" id="KW-0863">Zinc-finger</keyword>
<dbReference type="Gene3D" id="1.20.120.1750">
    <property type="match status" value="1"/>
</dbReference>
<dbReference type="PANTHER" id="PTHR11685">
    <property type="entry name" value="RBR FAMILY RING FINGER AND IBR DOMAIN-CONTAINING"/>
    <property type="match status" value="1"/>
</dbReference>
<proteinExistence type="predicted"/>
<dbReference type="InterPro" id="IPR013083">
    <property type="entry name" value="Znf_RING/FYVE/PHD"/>
</dbReference>
<dbReference type="PROSITE" id="PS51873">
    <property type="entry name" value="TRIAD"/>
    <property type="match status" value="1"/>
</dbReference>
<dbReference type="GO" id="GO:0061630">
    <property type="term" value="F:ubiquitin protein ligase activity"/>
    <property type="evidence" value="ECO:0007669"/>
    <property type="project" value="UniProtKB-EC"/>
</dbReference>